<dbReference type="EMBL" id="JAAXPG010000002">
    <property type="protein sequence ID" value="NKY96764.1"/>
    <property type="molecule type" value="Genomic_DNA"/>
</dbReference>
<comment type="caution">
    <text evidence="2">The sequence shown here is derived from an EMBL/GenBank/DDBJ whole genome shotgun (WGS) entry which is preliminary data.</text>
</comment>
<sequence>MTAHFVIDTATGRIVLMCTVIALALFLHRQGYDVATALLLAAAALGIAGQVARRALPRDTR</sequence>
<evidence type="ECO:0000313" key="2">
    <source>
        <dbReference type="EMBL" id="NKY96764.1"/>
    </source>
</evidence>
<evidence type="ECO:0000256" key="1">
    <source>
        <dbReference type="SAM" id="Phobius"/>
    </source>
</evidence>
<protein>
    <submittedName>
        <fullName evidence="2">Uncharacterized protein</fullName>
    </submittedName>
</protein>
<dbReference type="Proteomes" id="UP000553209">
    <property type="component" value="Unassembled WGS sequence"/>
</dbReference>
<gene>
    <name evidence="2" type="ORF">HGB44_03605</name>
</gene>
<keyword evidence="1" id="KW-0812">Transmembrane</keyword>
<keyword evidence="3" id="KW-1185">Reference proteome</keyword>
<dbReference type="RefSeq" id="WP_061081274.1">
    <property type="nucleotide sequence ID" value="NZ_JAAXPG010000002.1"/>
</dbReference>
<keyword evidence="1" id="KW-0472">Membrane</keyword>
<proteinExistence type="predicted"/>
<accession>A0A7X6M961</accession>
<feature type="transmembrane region" description="Helical" evidence="1">
    <location>
        <begin position="34"/>
        <end position="52"/>
    </location>
</feature>
<evidence type="ECO:0000313" key="3">
    <source>
        <dbReference type="Proteomes" id="UP000553209"/>
    </source>
</evidence>
<name>A0A7X6M961_9ACTN</name>
<feature type="transmembrane region" description="Helical" evidence="1">
    <location>
        <begin position="12"/>
        <end position="28"/>
    </location>
</feature>
<organism evidence="2 3">
    <name type="scientific">Nocardiopsis alborubida</name>
    <dbReference type="NCBI Taxonomy" id="146802"/>
    <lineage>
        <taxon>Bacteria</taxon>
        <taxon>Bacillati</taxon>
        <taxon>Actinomycetota</taxon>
        <taxon>Actinomycetes</taxon>
        <taxon>Streptosporangiales</taxon>
        <taxon>Nocardiopsidaceae</taxon>
        <taxon>Nocardiopsis</taxon>
    </lineage>
</organism>
<dbReference type="AlphaFoldDB" id="A0A7X6M961"/>
<reference evidence="2 3" key="1">
    <citation type="submission" date="2020-04" db="EMBL/GenBank/DDBJ databases">
        <title>MicrobeNet Type strains.</title>
        <authorList>
            <person name="Nicholson A.C."/>
        </authorList>
    </citation>
    <scope>NUCLEOTIDE SEQUENCE [LARGE SCALE GENOMIC DNA]</scope>
    <source>
        <strain evidence="2 3">ATCC 23612</strain>
    </source>
</reference>
<keyword evidence="1" id="KW-1133">Transmembrane helix</keyword>